<dbReference type="Pfam" id="PF04932">
    <property type="entry name" value="Wzy_C"/>
    <property type="match status" value="1"/>
</dbReference>
<name>A0AAC9YUK4_9ACTN</name>
<feature type="transmembrane region" description="Helical" evidence="5">
    <location>
        <begin position="219"/>
        <end position="240"/>
    </location>
</feature>
<dbReference type="GO" id="GO:0016020">
    <property type="term" value="C:membrane"/>
    <property type="evidence" value="ECO:0007669"/>
    <property type="project" value="UniProtKB-SubCell"/>
</dbReference>
<keyword evidence="4 5" id="KW-0472">Membrane</keyword>
<dbReference type="GO" id="GO:0016874">
    <property type="term" value="F:ligase activity"/>
    <property type="evidence" value="ECO:0007669"/>
    <property type="project" value="UniProtKB-KW"/>
</dbReference>
<dbReference type="RefSeq" id="WP_095696682.1">
    <property type="nucleotide sequence ID" value="NZ_CP016778.1"/>
</dbReference>
<dbReference type="Proteomes" id="UP000217194">
    <property type="component" value="Chromosome"/>
</dbReference>
<evidence type="ECO:0000313" key="7">
    <source>
        <dbReference type="EMBL" id="ASY22063.1"/>
    </source>
</evidence>
<keyword evidence="7" id="KW-0436">Ligase</keyword>
<feature type="transmembrane region" description="Helical" evidence="5">
    <location>
        <begin position="104"/>
        <end position="122"/>
    </location>
</feature>
<keyword evidence="3 5" id="KW-1133">Transmembrane helix</keyword>
<feature type="transmembrane region" description="Helical" evidence="5">
    <location>
        <begin position="347"/>
        <end position="366"/>
    </location>
</feature>
<feature type="transmembrane region" description="Helical" evidence="5">
    <location>
        <begin position="39"/>
        <end position="58"/>
    </location>
</feature>
<feature type="transmembrane region" description="Helical" evidence="5">
    <location>
        <begin position="65"/>
        <end position="84"/>
    </location>
</feature>
<feature type="transmembrane region" description="Helical" evidence="5">
    <location>
        <begin position="129"/>
        <end position="151"/>
    </location>
</feature>
<feature type="transmembrane region" description="Helical" evidence="5">
    <location>
        <begin position="442"/>
        <end position="460"/>
    </location>
</feature>
<evidence type="ECO:0000259" key="6">
    <source>
        <dbReference type="Pfam" id="PF04932"/>
    </source>
</evidence>
<keyword evidence="2 5" id="KW-0812">Transmembrane</keyword>
<dbReference type="EMBL" id="CP016778">
    <property type="protein sequence ID" value="ASY22063.1"/>
    <property type="molecule type" value="Genomic_DNA"/>
</dbReference>
<feature type="domain" description="O-antigen ligase-related" evidence="6">
    <location>
        <begin position="207"/>
        <end position="351"/>
    </location>
</feature>
<protein>
    <submittedName>
        <fullName evidence="7">O-antigen ligase-like protein</fullName>
    </submittedName>
</protein>
<comment type="subcellular location">
    <subcellularLocation>
        <location evidence="1">Membrane</location>
        <topology evidence="1">Multi-pass membrane protein</topology>
    </subcellularLocation>
</comment>
<organism evidence="7 8">
    <name type="scientific">Candidatus Planktophila versatilis</name>
    <dbReference type="NCBI Taxonomy" id="1884905"/>
    <lineage>
        <taxon>Bacteria</taxon>
        <taxon>Bacillati</taxon>
        <taxon>Actinomycetota</taxon>
        <taxon>Actinomycetes</taxon>
        <taxon>Candidatus Nanopelagicales</taxon>
        <taxon>Candidatus Nanopelagicaceae</taxon>
        <taxon>Candidatus Planktophila</taxon>
    </lineage>
</organism>
<dbReference type="AlphaFoldDB" id="A0AAC9YUK4"/>
<evidence type="ECO:0000256" key="1">
    <source>
        <dbReference type="ARBA" id="ARBA00004141"/>
    </source>
</evidence>
<feature type="transmembrane region" description="Helical" evidence="5">
    <location>
        <begin position="171"/>
        <end position="190"/>
    </location>
</feature>
<feature type="transmembrane region" description="Helical" evidence="5">
    <location>
        <begin position="9"/>
        <end position="27"/>
    </location>
</feature>
<proteinExistence type="predicted"/>
<sequence length="566" mass="60955">MFTKASEKTASLLILVGAPFVCLFITLESVTDPVNATKLTAAGALGFALFSIFIAFAGKGNFLQFKYFLIAACLFLLASINAALNSSSPMAQNIYGAYGRNTGLVAYSVLSMVAIGALLLRSESSFSRIIWGLQFAGLVNVIYCAWVILFGDFLSWNNPYGNILGLFGNPNFISAFLGMFITTLMAFSVAKTASWKYRVVAVLVGAIAFYEVVDSHSIQGIVVTAGGIAIVGFFAIRAYLKNLLFTYGYLLAVGIVGVFAILGTLQKGPLSFVYKTSVSLRGEYWRAGLTMGMDHPLTGVGMDSYGDWYRRARSESAATVLPGPKTVTNASHNVVIDFFAYGGWPLLLAYLAMLTLAAIAIVKVLLRTKSYNPTFVAMVSAWTCYEVQSLISINQIGLAIWGWLLTGALIAYEYTTRSSTSQVKAPTAGPVRSKQSVSTGVISPQLVAGVGALIGILIAVPPMSADTKWRSATSSGDATKVLAALDSGYLSPSDSARYAQAVQLFASNNLMEQAHDIALKAIEFNPDYFDAWRVLYYLSNSTEAEKVQAQENMKRLDPRNPDVLAP</sequence>
<evidence type="ECO:0000313" key="8">
    <source>
        <dbReference type="Proteomes" id="UP000217194"/>
    </source>
</evidence>
<dbReference type="PANTHER" id="PTHR37422">
    <property type="entry name" value="TEICHURONIC ACID BIOSYNTHESIS PROTEIN TUAE"/>
    <property type="match status" value="1"/>
</dbReference>
<reference evidence="7 8" key="1">
    <citation type="submission" date="2016-07" db="EMBL/GenBank/DDBJ databases">
        <title>High microdiversification within the ubiquitous acI lineage of Actinobacteria.</title>
        <authorList>
            <person name="Neuenschwander S.M."/>
            <person name="Salcher M."/>
            <person name="Ghai R."/>
            <person name="Pernthaler J."/>
        </authorList>
    </citation>
    <scope>NUCLEOTIDE SEQUENCE [LARGE SCALE GENOMIC DNA]</scope>
    <source>
        <strain evidence="7">MMS-IIB-76</strain>
    </source>
</reference>
<evidence type="ECO:0000256" key="3">
    <source>
        <dbReference type="ARBA" id="ARBA00022989"/>
    </source>
</evidence>
<dbReference type="InterPro" id="IPR051533">
    <property type="entry name" value="WaaL-like"/>
</dbReference>
<feature type="transmembrane region" description="Helical" evidence="5">
    <location>
        <begin position="197"/>
        <end position="213"/>
    </location>
</feature>
<accession>A0AAC9YUK4</accession>
<gene>
    <name evidence="7" type="ORF">A1sIIB76_00265</name>
</gene>
<evidence type="ECO:0000256" key="5">
    <source>
        <dbReference type="SAM" id="Phobius"/>
    </source>
</evidence>
<evidence type="ECO:0000256" key="4">
    <source>
        <dbReference type="ARBA" id="ARBA00023136"/>
    </source>
</evidence>
<feature type="transmembrane region" description="Helical" evidence="5">
    <location>
        <begin position="247"/>
        <end position="265"/>
    </location>
</feature>
<evidence type="ECO:0000256" key="2">
    <source>
        <dbReference type="ARBA" id="ARBA00022692"/>
    </source>
</evidence>
<dbReference type="InterPro" id="IPR007016">
    <property type="entry name" value="O-antigen_ligase-rel_domated"/>
</dbReference>
<feature type="transmembrane region" description="Helical" evidence="5">
    <location>
        <begin position="387"/>
        <end position="412"/>
    </location>
</feature>
<dbReference type="PANTHER" id="PTHR37422:SF23">
    <property type="entry name" value="TEICHURONIC ACID BIOSYNTHESIS PROTEIN TUAE"/>
    <property type="match status" value="1"/>
</dbReference>